<name>A0ABP1DWQ9_9APHY</name>
<reference evidence="2" key="1">
    <citation type="submission" date="2024-04" db="EMBL/GenBank/DDBJ databases">
        <authorList>
            <person name="Shaw F."/>
            <person name="Minotto A."/>
        </authorList>
    </citation>
    <scope>NUCLEOTIDE SEQUENCE [LARGE SCALE GENOMIC DNA]</scope>
</reference>
<organism evidence="1 2">
    <name type="scientific">Somion occarium</name>
    <dbReference type="NCBI Taxonomy" id="3059160"/>
    <lineage>
        <taxon>Eukaryota</taxon>
        <taxon>Fungi</taxon>
        <taxon>Dikarya</taxon>
        <taxon>Basidiomycota</taxon>
        <taxon>Agaricomycotina</taxon>
        <taxon>Agaricomycetes</taxon>
        <taxon>Polyporales</taxon>
        <taxon>Cerrenaceae</taxon>
        <taxon>Somion</taxon>
    </lineage>
</organism>
<dbReference type="Proteomes" id="UP001497453">
    <property type="component" value="Chromosome 6"/>
</dbReference>
<keyword evidence="2" id="KW-1185">Reference proteome</keyword>
<proteinExistence type="predicted"/>
<sequence>MSLLVDTLVDDVLIQLILTLPVPDVLSIRKTCKRLSYLTKLRTIWCTKFHTEVVRRKLPIPGSYLPFTDLPTADLEWKTLRALQLENKWRRISRHTALTSVLPVSEPVEKVILLPGGYHTLTVHTDRIVRWCISLQSFSQNAVIERLDSWMSPGIITNVVRDLELPDRIAVASLAESQTILTILSATADGVCTELGRSTLIGGNLAGLLGDYILLSDITSASLVNWQTGDTLKLQVPLDAGEYLTFALFQDFIVILWSQALAIFPLPSASTKTVSGSMEYKQSFAFHQPVQQPISMTNCLPRTLPSTSPFQLPGPEGLPCLSVISSSPVQNAWGAQSGITRSVLFPIDNNNTFSLSSIPMALDFEECSEICIGPSGRGVWIDNGNLRPCTPRTMVSGLGELQVVDFDDGCRPLCRVPSKDNGPLCLDFDDGMGRIAIAHGKEVKIIDLV</sequence>
<evidence type="ECO:0000313" key="2">
    <source>
        <dbReference type="Proteomes" id="UP001497453"/>
    </source>
</evidence>
<gene>
    <name evidence="1" type="ORF">GFSPODELE1_LOCUS8148</name>
</gene>
<dbReference type="EMBL" id="OZ037949">
    <property type="protein sequence ID" value="CAL1711039.1"/>
    <property type="molecule type" value="Genomic_DNA"/>
</dbReference>
<evidence type="ECO:0000313" key="1">
    <source>
        <dbReference type="EMBL" id="CAL1711039.1"/>
    </source>
</evidence>
<accession>A0ABP1DWQ9</accession>
<evidence type="ECO:0008006" key="3">
    <source>
        <dbReference type="Google" id="ProtNLM"/>
    </source>
</evidence>
<protein>
    <recommendedName>
        <fullName evidence="3">F-box domain-containing protein</fullName>
    </recommendedName>
</protein>